<keyword evidence="3" id="KW-1185">Reference proteome</keyword>
<evidence type="ECO:0000256" key="1">
    <source>
        <dbReference type="SAM" id="Phobius"/>
    </source>
</evidence>
<reference evidence="2 3" key="1">
    <citation type="submission" date="2023-09" db="EMBL/GenBank/DDBJ databases">
        <authorList>
            <person name="Rey-Velasco X."/>
        </authorList>
    </citation>
    <scope>NUCLEOTIDE SEQUENCE [LARGE SCALE GENOMIC DNA]</scope>
    <source>
        <strain evidence="2 3">W409</strain>
    </source>
</reference>
<organism evidence="2 3">
    <name type="scientific">Brumicola blandensis</name>
    <dbReference type="NCBI Taxonomy" id="3075611"/>
    <lineage>
        <taxon>Bacteria</taxon>
        <taxon>Pseudomonadati</taxon>
        <taxon>Pseudomonadota</taxon>
        <taxon>Gammaproteobacteria</taxon>
        <taxon>Alteromonadales</taxon>
        <taxon>Alteromonadaceae</taxon>
        <taxon>Brumicola</taxon>
    </lineage>
</organism>
<accession>A0AAW8QWF2</accession>
<dbReference type="EMBL" id="JAVRIE010000001">
    <property type="protein sequence ID" value="MDT0580970.1"/>
    <property type="molecule type" value="Genomic_DNA"/>
</dbReference>
<dbReference type="Pfam" id="PF11859">
    <property type="entry name" value="DUF3379"/>
    <property type="match status" value="1"/>
</dbReference>
<protein>
    <submittedName>
        <fullName evidence="2">DUF3379 family protein</fullName>
    </submittedName>
</protein>
<comment type="caution">
    <text evidence="2">The sequence shown here is derived from an EMBL/GenBank/DDBJ whole genome shotgun (WGS) entry which is preliminary data.</text>
</comment>
<dbReference type="RefSeq" id="WP_311359786.1">
    <property type="nucleotide sequence ID" value="NZ_JAVRIE010000001.1"/>
</dbReference>
<dbReference type="InterPro" id="IPR021806">
    <property type="entry name" value="DUF3379"/>
</dbReference>
<dbReference type="Proteomes" id="UP001249020">
    <property type="component" value="Unassembled WGS sequence"/>
</dbReference>
<keyword evidence="1" id="KW-1133">Transmembrane helix</keyword>
<keyword evidence="1" id="KW-0472">Membrane</keyword>
<feature type="transmembrane region" description="Helical" evidence="1">
    <location>
        <begin position="79"/>
        <end position="100"/>
    </location>
</feature>
<evidence type="ECO:0000313" key="3">
    <source>
        <dbReference type="Proteomes" id="UP001249020"/>
    </source>
</evidence>
<evidence type="ECO:0000313" key="2">
    <source>
        <dbReference type="EMBL" id="MDT0580970.1"/>
    </source>
</evidence>
<dbReference type="AlphaFoldDB" id="A0AAW8QWF2"/>
<keyword evidence="1" id="KW-0812">Transmembrane</keyword>
<name>A0AAW8QWF2_9ALTE</name>
<gene>
    <name evidence="2" type="ORF">RM544_00290</name>
</gene>
<sequence length="234" mass="26111">MDELTFRRTIYADPNTQDPDVIKAAMDDPSKQAFWDEVKALDAQMVQAMNIPVPENFAEKLILRQGMDEFTQRRQKRPWYVAMAASVAMFAGIGYMTLLAGDNGLANDVFAHVSHEYMEKEIMMSGAGVSNDKINEKMATFNGKLSEEIGDVVSANYCYLDKIKSLHMIIKGEKGLISLFIVPDNESKELKEDFSKDDLVGSSFLLESAKIIIVGDDKSEVAKLQQTAKAAFTF</sequence>
<proteinExistence type="predicted"/>